<dbReference type="EMBL" id="KB638635">
    <property type="protein sequence ID" value="EMS11827.1"/>
    <property type="molecule type" value="Genomic_DNA"/>
</dbReference>
<protein>
    <submittedName>
        <fullName evidence="2">Uncharacterized protein</fullName>
    </submittedName>
</protein>
<organism evidence="2 3">
    <name type="scientific">Entamoeba histolytica HM-3:IMSS</name>
    <dbReference type="NCBI Taxonomy" id="885315"/>
    <lineage>
        <taxon>Eukaryota</taxon>
        <taxon>Amoebozoa</taxon>
        <taxon>Evosea</taxon>
        <taxon>Archamoebae</taxon>
        <taxon>Mastigamoebida</taxon>
        <taxon>Entamoebidae</taxon>
        <taxon>Entamoeba</taxon>
    </lineage>
</organism>
<sequence length="169" mass="20174">MTNYSRPHDDIYQDVASMDLVDVYTESQVEPSVNGLLKKFYYSMRDPSYLDWKLNNSDKVKTDEDKQDIIRNKLESIRRCERISRYLDECGIGLNSFNIWNRKFMKKSNKNRNSDMTIPEWIRKCSNKKCLDDVEKIVNEEEEHEAKRSLLRQLPKEGEKKPKKVETKE</sequence>
<name>M7VVB5_ENTHI</name>
<evidence type="ECO:0000256" key="1">
    <source>
        <dbReference type="SAM" id="MobiDB-lite"/>
    </source>
</evidence>
<feature type="region of interest" description="Disordered" evidence="1">
    <location>
        <begin position="141"/>
        <end position="169"/>
    </location>
</feature>
<proteinExistence type="predicted"/>
<reference evidence="2 3" key="1">
    <citation type="submission" date="2013-01" db="EMBL/GenBank/DDBJ databases">
        <authorList>
            <person name="Inman J."/>
            <person name="Zafar N."/>
            <person name="Lorenzi H."/>
            <person name="Caler E."/>
        </authorList>
    </citation>
    <scope>NUCLEOTIDE SEQUENCE [LARGE SCALE GENOMIC DNA]</scope>
    <source>
        <strain evidence="2 3">HM-3:IMSS</strain>
    </source>
</reference>
<gene>
    <name evidence="2" type="ORF">KM1_216100</name>
</gene>
<evidence type="ECO:0000313" key="3">
    <source>
        <dbReference type="Proteomes" id="UP000030780"/>
    </source>
</evidence>
<accession>M7VVB5</accession>
<dbReference type="VEuPathDB" id="AmoebaDB:KM1_216100"/>
<dbReference type="AlphaFoldDB" id="M7VVB5"/>
<evidence type="ECO:0000313" key="2">
    <source>
        <dbReference type="EMBL" id="EMS11827.1"/>
    </source>
</evidence>
<dbReference type="Proteomes" id="UP000030780">
    <property type="component" value="Unassembled WGS sequence"/>
</dbReference>